<dbReference type="EMBL" id="AP018817">
    <property type="protein sequence ID" value="BBF69935.1"/>
    <property type="molecule type" value="Genomic_DNA"/>
</dbReference>
<dbReference type="RefSeq" id="WP_261934410.1">
    <property type="nucleotide sequence ID" value="NZ_AP018817.1"/>
</dbReference>
<gene>
    <name evidence="1" type="ORF">SBA_ch1_21350</name>
</gene>
<name>A0ABM7G3Q8_9SPHN</name>
<protein>
    <submittedName>
        <fullName evidence="1">Uncharacterized protein</fullName>
    </submittedName>
</protein>
<keyword evidence="2" id="KW-1185">Reference proteome</keyword>
<sequence length="204" mass="22780">MQAILAVRRLQRENRLTLAQIKAIIGGEGTEGRVEASAFDQLEQLVAHRVGVDGPPVTIASLLERYPHAVEDARTLAKIGILDIIETEQGKALSITCAQLVRIWGDMRKAGFDQRLDYTPDILGFYTEAADFVGRWEAVTFMERVEGHIDVGQAATMVEHALPLMLDFFGLMRQRAFFRHVDAIRAGRETERPDETVKPSAAQH</sequence>
<evidence type="ECO:0000313" key="1">
    <source>
        <dbReference type="EMBL" id="BBF69935.1"/>
    </source>
</evidence>
<accession>A0ABM7G3Q8</accession>
<organism evidence="1 2">
    <name type="scientific">Sphingomonas bisphenolicum</name>
    <dbReference type="NCBI Taxonomy" id="296544"/>
    <lineage>
        <taxon>Bacteria</taxon>
        <taxon>Pseudomonadati</taxon>
        <taxon>Pseudomonadota</taxon>
        <taxon>Alphaproteobacteria</taxon>
        <taxon>Sphingomonadales</taxon>
        <taxon>Sphingomonadaceae</taxon>
        <taxon>Sphingomonas</taxon>
    </lineage>
</organism>
<reference evidence="1" key="1">
    <citation type="submission" date="2018-07" db="EMBL/GenBank/DDBJ databases">
        <title>Complete genome sequence of Sphingomonas bisphenolicum strain AO1, a bisphenol A degradative bacterium isolated from Japanese farm field.</title>
        <authorList>
            <person name="Murakami M."/>
            <person name="Koh M."/>
            <person name="Koba S."/>
            <person name="Matsumura Y."/>
        </authorList>
    </citation>
    <scope>NUCLEOTIDE SEQUENCE</scope>
    <source>
        <strain evidence="1">AO1</strain>
    </source>
</reference>
<proteinExistence type="predicted"/>
<dbReference type="Proteomes" id="UP001059971">
    <property type="component" value="Chromosome 1"/>
</dbReference>
<evidence type="ECO:0000313" key="2">
    <source>
        <dbReference type="Proteomes" id="UP001059971"/>
    </source>
</evidence>